<feature type="domain" description="CagE TrbE VirB component of type IV transporter system central" evidence="1">
    <location>
        <begin position="4"/>
        <end position="187"/>
    </location>
</feature>
<reference evidence="2" key="1">
    <citation type="submission" date="2014-02" db="EMBL/GenBank/DDBJ databases">
        <title>Expanding our view of genomic diversity in Candidatus Accumulibacter clades.</title>
        <authorList>
            <person name="Skennerton C.T."/>
            <person name="Barr J.J."/>
            <person name="Slater F.R."/>
            <person name="Bond P.L."/>
            <person name="Tyson G.W."/>
        </authorList>
    </citation>
    <scope>NUCLEOTIDE SEQUENCE [LARGE SCALE GENOMIC DNA]</scope>
</reference>
<gene>
    <name evidence="2" type="ORF">AW11_01678</name>
</gene>
<name>A0A011RD49_ACCRE</name>
<sequence>MFWNHPLQLPTNPMYLDALIGGQEMWTGVVPKVGRQFIQTVAIEGFPLESTPGILTALGELPCEYRWSSRFIFMDTHEAVRHLDKFRKKWRQKIRGFFDQVFNTNTGSIDQDAISMVADAEAAIAEVNRGLVAQGYYTSVVVLMDEDRTRLEASARQVEKAINRLGFAARIETINTMDAYLGSLPGHGVENVRRPLINTMNLADLLPTSTIWTCRRARSGRAATAHRARCTRHWRRP</sequence>
<organism evidence="2 3">
    <name type="scientific">Accumulibacter regalis</name>
    <dbReference type="NCBI Taxonomy" id="522306"/>
    <lineage>
        <taxon>Bacteria</taxon>
        <taxon>Pseudomonadati</taxon>
        <taxon>Pseudomonadota</taxon>
        <taxon>Betaproteobacteria</taxon>
        <taxon>Candidatus Accumulibacter</taxon>
    </lineage>
</organism>
<dbReference type="eggNOG" id="COG3451">
    <property type="taxonomic scope" value="Bacteria"/>
</dbReference>
<evidence type="ECO:0000313" key="2">
    <source>
        <dbReference type="EMBL" id="EXI89169.1"/>
    </source>
</evidence>
<proteinExistence type="predicted"/>
<evidence type="ECO:0000259" key="1">
    <source>
        <dbReference type="Pfam" id="PF03135"/>
    </source>
</evidence>
<dbReference type="PATRIC" id="fig|1454004.3.peg.1728"/>
<protein>
    <submittedName>
        <fullName evidence="2">Conjugal transfer protein TrbE</fullName>
    </submittedName>
</protein>
<accession>A0A011RD49</accession>
<dbReference type="STRING" id="1454004.AW11_01678"/>
<dbReference type="EMBL" id="JEMY01000018">
    <property type="protein sequence ID" value="EXI89169.1"/>
    <property type="molecule type" value="Genomic_DNA"/>
</dbReference>
<comment type="caution">
    <text evidence="2">The sequence shown here is derived from an EMBL/GenBank/DDBJ whole genome shotgun (WGS) entry which is preliminary data.</text>
</comment>
<dbReference type="GO" id="GO:0005524">
    <property type="term" value="F:ATP binding"/>
    <property type="evidence" value="ECO:0007669"/>
    <property type="project" value="InterPro"/>
</dbReference>
<dbReference type="InterPro" id="IPR018145">
    <property type="entry name" value="CagE_TrbE_VirB_cntrl_dom"/>
</dbReference>
<dbReference type="Pfam" id="PF03135">
    <property type="entry name" value="CagE_TrbE_VirB"/>
    <property type="match status" value="1"/>
</dbReference>
<evidence type="ECO:0000313" key="3">
    <source>
        <dbReference type="Proteomes" id="UP000022141"/>
    </source>
</evidence>
<dbReference type="AlphaFoldDB" id="A0A011RD49"/>
<keyword evidence="3" id="KW-1185">Reference proteome</keyword>
<dbReference type="Proteomes" id="UP000022141">
    <property type="component" value="Unassembled WGS sequence"/>
</dbReference>